<feature type="compositionally biased region" description="Basic and acidic residues" evidence="2">
    <location>
        <begin position="424"/>
        <end position="433"/>
    </location>
</feature>
<feature type="region of interest" description="Disordered" evidence="2">
    <location>
        <begin position="413"/>
        <end position="433"/>
    </location>
</feature>
<dbReference type="EMBL" id="PGGW01000043">
    <property type="protein sequence ID" value="PJE97356.1"/>
    <property type="molecule type" value="Genomic_DNA"/>
</dbReference>
<dbReference type="RefSeq" id="WP_100202124.1">
    <property type="nucleotide sequence ID" value="NZ_PGGW01000043.1"/>
</dbReference>
<keyword evidence="4" id="KW-1185">Reference proteome</keyword>
<proteinExistence type="predicted"/>
<evidence type="ECO:0000313" key="3">
    <source>
        <dbReference type="EMBL" id="PJE97356.1"/>
    </source>
</evidence>
<evidence type="ECO:0000256" key="1">
    <source>
        <dbReference type="SAM" id="Coils"/>
    </source>
</evidence>
<dbReference type="Proteomes" id="UP000230407">
    <property type="component" value="Unassembled WGS sequence"/>
</dbReference>
<dbReference type="Gene3D" id="3.40.1140.10">
    <property type="match status" value="1"/>
</dbReference>
<comment type="caution">
    <text evidence="3">The sequence shown here is derived from an EMBL/GenBank/DDBJ whole genome shotgun (WGS) entry which is preliminary data.</text>
</comment>
<name>A0A2M8LZH1_9ACTN</name>
<dbReference type="SUPFAM" id="SSF52540">
    <property type="entry name" value="P-loop containing nucleoside triphosphate hydrolases"/>
    <property type="match status" value="1"/>
</dbReference>
<keyword evidence="1" id="KW-0175">Coiled coil</keyword>
<dbReference type="Pfam" id="PF13558">
    <property type="entry name" value="SbcC_Walker_B"/>
    <property type="match status" value="1"/>
</dbReference>
<evidence type="ECO:0008006" key="5">
    <source>
        <dbReference type="Google" id="ProtNLM"/>
    </source>
</evidence>
<reference evidence="3 4" key="1">
    <citation type="submission" date="2017-11" db="EMBL/GenBank/DDBJ databases">
        <title>Streptomyces carmine sp. nov., a novel actinomycete isolated from Sophora alopecuroides in Xinjiang, China.</title>
        <authorList>
            <person name="Wang Y."/>
            <person name="Luo X."/>
            <person name="Wan C."/>
            <person name="Zhang L."/>
        </authorList>
    </citation>
    <scope>NUCLEOTIDE SEQUENCE [LARGE SCALE GENOMIC DNA]</scope>
    <source>
        <strain evidence="3 4">TRM SA0054</strain>
    </source>
</reference>
<dbReference type="AlphaFoldDB" id="A0A2M8LZH1"/>
<protein>
    <recommendedName>
        <fullName evidence="5">ATP-dependent exonuclease SbcCD, C subunit-like protein</fullName>
    </recommendedName>
</protein>
<evidence type="ECO:0000256" key="2">
    <source>
        <dbReference type="SAM" id="MobiDB-lite"/>
    </source>
</evidence>
<accession>A0A2M8LZH1</accession>
<sequence>MTLTTDPAALIPRQATTAEPAGTLDIGPGYRLARLEVLNWGTFHRTTCTFTIDGHCALLTGGVGSGKSTLVDALTTLLLPAHKIAYNKAAGADAKERDLRSYVLGHHKNERVEASDTTRPVGLRDHTSYSVILGVFTNYALGTHLTLAQVFYWTSPTSTGQPERFYLTAEAPLSIDTDFTGFGTDITDLRRQLKQHGATIHGSTYTQYGKALLRGMGIPSLQALDLFHQTVSMKAVGSLDEFVRERMLEPFDAKTAVDKIVAHFDALTASHNEVVRARRMIEDLTPIVVACNRYDTAQGEIATLDRRRSAVPAFFAQHRHRLLTRRHTTLMSGAAELEELQSTRERHLEQLRGTADGLRRRIDGAGGEKLITLTGQIEELSRERERRRKRATEYGAWLAQAGMDPVTDAASFRERTDQISTARSRAEEQEQQARRKLDDLAIARHENTTATDALRREITSLQQQRSSIPAQLLALRRELATATGVSDEVLPFAGELIQVRDDEAEWAGAAERVLHGFALSLLVPHAHYDTVSAWVNGRHLGLRLVYYQVPAHTPLTTLPDDPTLLTGKLQLKSGSWARDWLAARLRSRADYLCADDLDAFVRAARPAVTRQGLIKGGGGRHEKNDAHRIDDRRNWVLGWSNQAKLDALLAEATRLTRESADITTATRELEKQQRARAGISAALTLLASVDTYAEFDWRSTVADIERFEQQKCALEAKAGLDKLTAQLRRAEDEIVQSRKTFTTGQEELGGLRRDVQHIADLLGRTTTFLAQCNLDGMAEHEEALRKFLPAADGDGDGLLEMLDDAERRAEARLLRSSGSRHEALRHASSQAAGLMAAFRGRYPVHTAELDNTIESADGYRALHSRLTDEDLPRFEEQFLLYLRTNVIRDIASFQAHLGAQEQQIRERIDVINTSLAGIDYNPGRYIRLNAAPTPNKEVREFQYDLRACTSEALSNDADDAYTEEKFLQVKALLDRFKGRPEHTRLDKEWTVRVTDVRRWFVFSASELNREDDAEYEVHSDSGGKSGGQKEKLAYTILAASLAYQFRINPTAAKPKTFHFVTIDEAFGRGDDPSAHFALDLFQRLGLQLLVVTPLQKLHVIEPHVTRVGYVDRPDKTRSRLNNLTIEEFRAHKQAAAQQANQPPKERS</sequence>
<dbReference type="InterPro" id="IPR027417">
    <property type="entry name" value="P-loop_NTPase"/>
</dbReference>
<gene>
    <name evidence="3" type="ORF">CUT44_12965</name>
</gene>
<dbReference type="Pfam" id="PF13555">
    <property type="entry name" value="AAA_29"/>
    <property type="match status" value="1"/>
</dbReference>
<organism evidence="3 4">
    <name type="scientific">Streptomyces carminius</name>
    <dbReference type="NCBI Taxonomy" id="2665496"/>
    <lineage>
        <taxon>Bacteria</taxon>
        <taxon>Bacillati</taxon>
        <taxon>Actinomycetota</taxon>
        <taxon>Actinomycetes</taxon>
        <taxon>Kitasatosporales</taxon>
        <taxon>Streptomycetaceae</taxon>
        <taxon>Streptomyces</taxon>
    </lineage>
</organism>
<evidence type="ECO:0000313" key="4">
    <source>
        <dbReference type="Proteomes" id="UP000230407"/>
    </source>
</evidence>
<feature type="coiled-coil region" evidence="1">
    <location>
        <begin position="713"/>
        <end position="740"/>
    </location>
</feature>